<dbReference type="EMBL" id="JADCUA010000015">
    <property type="protein sequence ID" value="KAH9834436.1"/>
    <property type="molecule type" value="Genomic_DNA"/>
</dbReference>
<dbReference type="GeneID" id="72009081"/>
<protein>
    <submittedName>
        <fullName evidence="2">Uncharacterized protein</fullName>
    </submittedName>
</protein>
<sequence length="564" mass="61818">MGPVDGIAELTTLSVTSVLEAPLSWLARYGTSNMPSLRHPGNVGFWKERPGPGIAATQRKANTRGEASRDRCRGLVAVALEKCGLFASRAQGPSNLHPTRSCVGRHPRSKESSQVKRLTSSARGRSQAAAAWLQGVANGTSDKRPLAVYPSRGDRRSGSLFTNGDESCRKHFVFYSPSTSQSMFMGPQRRPNVASSAKPVEAWWEAPASWRSQNALERRAIGASGCQVSLIRSERPGSSSRATATREARFGRVADLGDSFVSPPDFPYPLENRCTAQRPFAGARSISSIGKPRCIGAAYFEDLHPFQTLRHPRPSLPRSWSGSILELITTIGELQAMLHRSAHAVLFQQTQASLVSNLGLWTRVYTDPHYGIFTWLTDVAPVSEDPVVQALSGEVLLAGIDLQACQRVSELSVVRLGGHVTDAAQPDKTQSTDGHKALPGCRAMKLVVWPMWPMRPLTRDLLQSSRLGNEYDVRRMESSRSTQSSLHKPRKHGPPEMVSEMPVILVLYIATHSGLVDIPAPRSVANPVERHVDQVIYARIWASYIAALLMNNLLTMAPGSWKRQ</sequence>
<comment type="caution">
    <text evidence="2">The sequence shown here is derived from an EMBL/GenBank/DDBJ whole genome shotgun (WGS) entry which is preliminary data.</text>
</comment>
<gene>
    <name evidence="2" type="ORF">C8Q71DRAFT_872425</name>
</gene>
<reference evidence="2 3" key="1">
    <citation type="journal article" date="2021" name="Environ. Microbiol.">
        <title>Gene family expansions and transcriptome signatures uncover fungal adaptations to wood decay.</title>
        <authorList>
            <person name="Hage H."/>
            <person name="Miyauchi S."/>
            <person name="Viragh M."/>
            <person name="Drula E."/>
            <person name="Min B."/>
            <person name="Chaduli D."/>
            <person name="Navarro D."/>
            <person name="Favel A."/>
            <person name="Norest M."/>
            <person name="Lesage-Meessen L."/>
            <person name="Balint B."/>
            <person name="Merenyi Z."/>
            <person name="de Eugenio L."/>
            <person name="Morin E."/>
            <person name="Martinez A.T."/>
            <person name="Baldrian P."/>
            <person name="Stursova M."/>
            <person name="Martinez M.J."/>
            <person name="Novotny C."/>
            <person name="Magnuson J.K."/>
            <person name="Spatafora J.W."/>
            <person name="Maurice S."/>
            <person name="Pangilinan J."/>
            <person name="Andreopoulos W."/>
            <person name="LaButti K."/>
            <person name="Hundley H."/>
            <person name="Na H."/>
            <person name="Kuo A."/>
            <person name="Barry K."/>
            <person name="Lipzen A."/>
            <person name="Henrissat B."/>
            <person name="Riley R."/>
            <person name="Ahrendt S."/>
            <person name="Nagy L.G."/>
            <person name="Grigoriev I.V."/>
            <person name="Martin F."/>
            <person name="Rosso M.N."/>
        </authorList>
    </citation>
    <scope>NUCLEOTIDE SEQUENCE [LARGE SCALE GENOMIC DNA]</scope>
    <source>
        <strain evidence="2 3">CIRM-BRFM 1785</strain>
    </source>
</reference>
<keyword evidence="3" id="KW-1185">Reference proteome</keyword>
<feature type="region of interest" description="Disordered" evidence="1">
    <location>
        <begin position="94"/>
        <end position="123"/>
    </location>
</feature>
<organism evidence="2 3">
    <name type="scientific">Rhodofomes roseus</name>
    <dbReference type="NCBI Taxonomy" id="34475"/>
    <lineage>
        <taxon>Eukaryota</taxon>
        <taxon>Fungi</taxon>
        <taxon>Dikarya</taxon>
        <taxon>Basidiomycota</taxon>
        <taxon>Agaricomycotina</taxon>
        <taxon>Agaricomycetes</taxon>
        <taxon>Polyporales</taxon>
        <taxon>Rhodofomes</taxon>
    </lineage>
</organism>
<evidence type="ECO:0000313" key="3">
    <source>
        <dbReference type="Proteomes" id="UP000814176"/>
    </source>
</evidence>
<name>A0ABQ8KA98_9APHY</name>
<proteinExistence type="predicted"/>
<evidence type="ECO:0000256" key="1">
    <source>
        <dbReference type="SAM" id="MobiDB-lite"/>
    </source>
</evidence>
<feature type="region of interest" description="Disordered" evidence="1">
    <location>
        <begin position="142"/>
        <end position="162"/>
    </location>
</feature>
<evidence type="ECO:0000313" key="2">
    <source>
        <dbReference type="EMBL" id="KAH9834436.1"/>
    </source>
</evidence>
<accession>A0ABQ8KA98</accession>
<dbReference type="Proteomes" id="UP000814176">
    <property type="component" value="Unassembled WGS sequence"/>
</dbReference>
<dbReference type="RefSeq" id="XP_047776967.1">
    <property type="nucleotide sequence ID" value="XM_047928349.1"/>
</dbReference>
<feature type="region of interest" description="Disordered" evidence="1">
    <location>
        <begin position="474"/>
        <end position="495"/>
    </location>
</feature>